<feature type="domain" description="Reverse transcriptase Ty1/copia-type" evidence="2">
    <location>
        <begin position="12"/>
        <end position="254"/>
    </location>
</feature>
<evidence type="ECO:0000256" key="1">
    <source>
        <dbReference type="SAM" id="MobiDB-lite"/>
    </source>
</evidence>
<dbReference type="InterPro" id="IPR013103">
    <property type="entry name" value="RVT_2"/>
</dbReference>
<organism evidence="3 4">
    <name type="scientific">Dendrobium catenatum</name>
    <dbReference type="NCBI Taxonomy" id="906689"/>
    <lineage>
        <taxon>Eukaryota</taxon>
        <taxon>Viridiplantae</taxon>
        <taxon>Streptophyta</taxon>
        <taxon>Embryophyta</taxon>
        <taxon>Tracheophyta</taxon>
        <taxon>Spermatophyta</taxon>
        <taxon>Magnoliopsida</taxon>
        <taxon>Liliopsida</taxon>
        <taxon>Asparagales</taxon>
        <taxon>Orchidaceae</taxon>
        <taxon>Epidendroideae</taxon>
        <taxon>Malaxideae</taxon>
        <taxon>Dendrobiinae</taxon>
        <taxon>Dendrobium</taxon>
    </lineage>
</organism>
<name>A0A2I0WAD5_9ASPA</name>
<dbReference type="SUPFAM" id="SSF56672">
    <property type="entry name" value="DNA/RNA polymerases"/>
    <property type="match status" value="1"/>
</dbReference>
<evidence type="ECO:0000259" key="2">
    <source>
        <dbReference type="Pfam" id="PF07727"/>
    </source>
</evidence>
<gene>
    <name evidence="3" type="ORF">MA16_Dca010191</name>
</gene>
<dbReference type="Proteomes" id="UP000233837">
    <property type="component" value="Unassembled WGS sequence"/>
</dbReference>
<dbReference type="Pfam" id="PF07727">
    <property type="entry name" value="RVT_2"/>
    <property type="match status" value="1"/>
</dbReference>
<dbReference type="PANTHER" id="PTHR11439">
    <property type="entry name" value="GAG-POL-RELATED RETROTRANSPOSON"/>
    <property type="match status" value="1"/>
</dbReference>
<dbReference type="AlphaFoldDB" id="A0A2I0WAD5"/>
<reference evidence="3 4" key="1">
    <citation type="journal article" date="2016" name="Sci. Rep.">
        <title>The Dendrobium catenatum Lindl. genome sequence provides insights into polysaccharide synthase, floral development and adaptive evolution.</title>
        <authorList>
            <person name="Zhang G.Q."/>
            <person name="Xu Q."/>
            <person name="Bian C."/>
            <person name="Tsai W.C."/>
            <person name="Yeh C.M."/>
            <person name="Liu K.W."/>
            <person name="Yoshida K."/>
            <person name="Zhang L.S."/>
            <person name="Chang S.B."/>
            <person name="Chen F."/>
            <person name="Shi Y."/>
            <person name="Su Y.Y."/>
            <person name="Zhang Y.Q."/>
            <person name="Chen L.J."/>
            <person name="Yin Y."/>
            <person name="Lin M."/>
            <person name="Huang H."/>
            <person name="Deng H."/>
            <person name="Wang Z.W."/>
            <person name="Zhu S.L."/>
            <person name="Zhao X."/>
            <person name="Deng C."/>
            <person name="Niu S.C."/>
            <person name="Huang J."/>
            <person name="Wang M."/>
            <person name="Liu G.H."/>
            <person name="Yang H.J."/>
            <person name="Xiao X.J."/>
            <person name="Hsiao Y.Y."/>
            <person name="Wu W.L."/>
            <person name="Chen Y.Y."/>
            <person name="Mitsuda N."/>
            <person name="Ohme-Takagi M."/>
            <person name="Luo Y.B."/>
            <person name="Van de Peer Y."/>
            <person name="Liu Z.J."/>
        </authorList>
    </citation>
    <scope>NUCLEOTIDE SEQUENCE [LARGE SCALE GENOMIC DNA]</scope>
    <source>
        <tissue evidence="3">The whole plant</tissue>
    </source>
</reference>
<evidence type="ECO:0000313" key="4">
    <source>
        <dbReference type="Proteomes" id="UP000233837"/>
    </source>
</evidence>
<dbReference type="EMBL" id="KZ502814">
    <property type="protein sequence ID" value="PKU72621.1"/>
    <property type="molecule type" value="Genomic_DNA"/>
</dbReference>
<protein>
    <submittedName>
        <fullName evidence="3">Retrovirus-related Pol polyprotein from transposon TNT 1-94</fullName>
    </submittedName>
</protein>
<sequence>MKAEFDALQQQSTWTLVPPPSGKPVLGCKWTYKINLLPNGQLDRYKAQLVSLGYDQKFCKNYNEIFSLVAKMPTIRLLLTLSLNRDWPVYQLDIANAFLDGDLPDDIYMCQPPGFTDQNQPQAVCKLHKSLYGLKQAPRQWFQKLTSFLQQLGFGFSRFDPSLLIFHQNGVHIYILIYVDDFLVTGNDEAAIRRLLTQLQKQFALKQLGNISLFLGIQVPHTKQSFFLSQEHYATKILNDAGYKDCKAAPTPVTRVTKLKTPNLQLHPDPSLYRRIAGSLQYISITRPDIAFATNRVCQHMQSPTEQDFKELKRLLRYIKGTLSYGLPITTGSLELRSYSDADWASNTTDQKSVSGFCTFIGPQPHLLDGQKASNRCQIIHRSRVPVSLCCRIRRNMAQKTCSRTQSHATIADHHTLRQHLGHGHSQKSSVSCKNEAYRDRLPLHPSANHLRQHQTRAHLLQRPNSGYSH</sequence>
<evidence type="ECO:0000313" key="3">
    <source>
        <dbReference type="EMBL" id="PKU72621.1"/>
    </source>
</evidence>
<reference evidence="3 4" key="2">
    <citation type="journal article" date="2017" name="Nature">
        <title>The Apostasia genome and the evolution of orchids.</title>
        <authorList>
            <person name="Zhang G.Q."/>
            <person name="Liu K.W."/>
            <person name="Li Z."/>
            <person name="Lohaus R."/>
            <person name="Hsiao Y.Y."/>
            <person name="Niu S.C."/>
            <person name="Wang J.Y."/>
            <person name="Lin Y.C."/>
            <person name="Xu Q."/>
            <person name="Chen L.J."/>
            <person name="Yoshida K."/>
            <person name="Fujiwara S."/>
            <person name="Wang Z.W."/>
            <person name="Zhang Y.Q."/>
            <person name="Mitsuda N."/>
            <person name="Wang M."/>
            <person name="Liu G.H."/>
            <person name="Pecoraro L."/>
            <person name="Huang H.X."/>
            <person name="Xiao X.J."/>
            <person name="Lin M."/>
            <person name="Wu X.Y."/>
            <person name="Wu W.L."/>
            <person name="Chen Y.Y."/>
            <person name="Chang S.B."/>
            <person name="Sakamoto S."/>
            <person name="Ohme-Takagi M."/>
            <person name="Yagi M."/>
            <person name="Zeng S.J."/>
            <person name="Shen C.Y."/>
            <person name="Yeh C.M."/>
            <person name="Luo Y.B."/>
            <person name="Tsai W.C."/>
            <person name="Van de Peer Y."/>
            <person name="Liu Z.J."/>
        </authorList>
    </citation>
    <scope>NUCLEOTIDE SEQUENCE [LARGE SCALE GENOMIC DNA]</scope>
    <source>
        <tissue evidence="3">The whole plant</tissue>
    </source>
</reference>
<dbReference type="InterPro" id="IPR043502">
    <property type="entry name" value="DNA/RNA_pol_sf"/>
</dbReference>
<feature type="region of interest" description="Disordered" evidence="1">
    <location>
        <begin position="447"/>
        <end position="470"/>
    </location>
</feature>
<accession>A0A2I0WAD5</accession>
<keyword evidence="4" id="KW-1185">Reference proteome</keyword>
<proteinExistence type="predicted"/>
<dbReference type="PANTHER" id="PTHR11439:SF463">
    <property type="entry name" value="REVERSE TRANSCRIPTASE TY1_COPIA-TYPE DOMAIN-CONTAINING PROTEIN"/>
    <property type="match status" value="1"/>
</dbReference>